<evidence type="ECO:0000256" key="5">
    <source>
        <dbReference type="PIRSR" id="PIRSR606710-2"/>
    </source>
</evidence>
<proteinExistence type="inferred from homology"/>
<evidence type="ECO:0000256" key="1">
    <source>
        <dbReference type="ARBA" id="ARBA00009865"/>
    </source>
</evidence>
<feature type="active site" description="Proton donor" evidence="4">
    <location>
        <position position="189"/>
    </location>
</feature>
<dbReference type="InterPro" id="IPR006710">
    <property type="entry name" value="Glyco_hydro_43"/>
</dbReference>
<comment type="similarity">
    <text evidence="1 6">Belongs to the glycosyl hydrolase 43 family.</text>
</comment>
<dbReference type="Gene3D" id="2.115.10.20">
    <property type="entry name" value="Glycosyl hydrolase domain, family 43"/>
    <property type="match status" value="1"/>
</dbReference>
<dbReference type="InterPro" id="IPR013320">
    <property type="entry name" value="ConA-like_dom_sf"/>
</dbReference>
<dbReference type="Gene3D" id="2.60.120.200">
    <property type="match status" value="1"/>
</dbReference>
<feature type="domain" description="Beta-xylosidase C-terminal Concanavalin A-like" evidence="8">
    <location>
        <begin position="328"/>
        <end position="519"/>
    </location>
</feature>
<feature type="active site" description="Proton acceptor" evidence="4">
    <location>
        <position position="34"/>
    </location>
</feature>
<evidence type="ECO:0000256" key="2">
    <source>
        <dbReference type="ARBA" id="ARBA00022801"/>
    </source>
</evidence>
<dbReference type="SUPFAM" id="SSF75005">
    <property type="entry name" value="Arabinanase/levansucrase/invertase"/>
    <property type="match status" value="1"/>
</dbReference>
<name>A0A9D1X813_9BACT</name>
<dbReference type="Proteomes" id="UP000886740">
    <property type="component" value="Unassembled WGS sequence"/>
</dbReference>
<evidence type="ECO:0000256" key="7">
    <source>
        <dbReference type="SAM" id="SignalP"/>
    </source>
</evidence>
<dbReference type="AlphaFoldDB" id="A0A9D1X813"/>
<dbReference type="GO" id="GO:0005975">
    <property type="term" value="P:carbohydrate metabolic process"/>
    <property type="evidence" value="ECO:0007669"/>
    <property type="project" value="InterPro"/>
</dbReference>
<dbReference type="InterPro" id="IPR041542">
    <property type="entry name" value="GH43_C2"/>
</dbReference>
<dbReference type="Pfam" id="PF17851">
    <property type="entry name" value="GH43_C2"/>
    <property type="match status" value="1"/>
</dbReference>
<comment type="caution">
    <text evidence="9">The sequence shown here is derived from an EMBL/GenBank/DDBJ whole genome shotgun (WGS) entry which is preliminary data.</text>
</comment>
<evidence type="ECO:0000256" key="4">
    <source>
        <dbReference type="PIRSR" id="PIRSR606710-1"/>
    </source>
</evidence>
<feature type="signal peptide" evidence="7">
    <location>
        <begin position="1"/>
        <end position="20"/>
    </location>
</feature>
<keyword evidence="2 6" id="KW-0378">Hydrolase</keyword>
<dbReference type="SUPFAM" id="SSF49899">
    <property type="entry name" value="Concanavalin A-like lectins/glucanases"/>
    <property type="match status" value="1"/>
</dbReference>
<evidence type="ECO:0000313" key="10">
    <source>
        <dbReference type="Proteomes" id="UP000886740"/>
    </source>
</evidence>
<dbReference type="CDD" id="cd18617">
    <property type="entry name" value="GH43_XynB-like"/>
    <property type="match status" value="1"/>
</dbReference>
<dbReference type="InterPro" id="IPR051795">
    <property type="entry name" value="Glycosyl_Hydrlase_43"/>
</dbReference>
<protein>
    <submittedName>
        <fullName evidence="9">Glycoside hydrolase family 43 protein</fullName>
    </submittedName>
</protein>
<dbReference type="PANTHER" id="PTHR42812">
    <property type="entry name" value="BETA-XYLOSIDASE"/>
    <property type="match status" value="1"/>
</dbReference>
<dbReference type="EMBL" id="DXEL01000044">
    <property type="protein sequence ID" value="HIX74553.1"/>
    <property type="molecule type" value="Genomic_DNA"/>
</dbReference>
<accession>A0A9D1X813</accession>
<feature type="site" description="Important for catalytic activity, responsible for pKa modulation of the active site Glu and correct orientation of both the proton donor and substrate" evidence="5">
    <location>
        <position position="140"/>
    </location>
</feature>
<evidence type="ECO:0000256" key="6">
    <source>
        <dbReference type="RuleBase" id="RU361187"/>
    </source>
</evidence>
<reference evidence="9" key="2">
    <citation type="submission" date="2021-04" db="EMBL/GenBank/DDBJ databases">
        <authorList>
            <person name="Gilroy R."/>
        </authorList>
    </citation>
    <scope>NUCLEOTIDE SEQUENCE</scope>
    <source>
        <strain evidence="9">ChiGjej6B6-14162</strain>
    </source>
</reference>
<dbReference type="FunFam" id="2.115.10.20:FF:000013">
    <property type="entry name" value="Non-reducing end alpha-L-arabinofuranosidase BoGH43A"/>
    <property type="match status" value="1"/>
</dbReference>
<dbReference type="GO" id="GO:0004553">
    <property type="term" value="F:hydrolase activity, hydrolyzing O-glycosyl compounds"/>
    <property type="evidence" value="ECO:0007669"/>
    <property type="project" value="InterPro"/>
</dbReference>
<organism evidence="9 10">
    <name type="scientific">Candidatus Parabacteroides intestinipullorum</name>
    <dbReference type="NCBI Taxonomy" id="2838723"/>
    <lineage>
        <taxon>Bacteria</taxon>
        <taxon>Pseudomonadati</taxon>
        <taxon>Bacteroidota</taxon>
        <taxon>Bacteroidia</taxon>
        <taxon>Bacteroidales</taxon>
        <taxon>Tannerellaceae</taxon>
        <taxon>Parabacteroides</taxon>
    </lineage>
</organism>
<reference evidence="9" key="1">
    <citation type="journal article" date="2021" name="PeerJ">
        <title>Extensive microbial diversity within the chicken gut microbiome revealed by metagenomics and culture.</title>
        <authorList>
            <person name="Gilroy R."/>
            <person name="Ravi A."/>
            <person name="Getino M."/>
            <person name="Pursley I."/>
            <person name="Horton D.L."/>
            <person name="Alikhan N.F."/>
            <person name="Baker D."/>
            <person name="Gharbi K."/>
            <person name="Hall N."/>
            <person name="Watson M."/>
            <person name="Adriaenssens E.M."/>
            <person name="Foster-Nyarko E."/>
            <person name="Jarju S."/>
            <person name="Secka A."/>
            <person name="Antonio M."/>
            <person name="Oren A."/>
            <person name="Chaudhuri R.R."/>
            <person name="La Ragione R."/>
            <person name="Hildebrand F."/>
            <person name="Pallen M.J."/>
        </authorList>
    </citation>
    <scope>NUCLEOTIDE SEQUENCE</scope>
    <source>
        <strain evidence="9">ChiGjej6B6-14162</strain>
    </source>
</reference>
<keyword evidence="7" id="KW-0732">Signal</keyword>
<evidence type="ECO:0000256" key="3">
    <source>
        <dbReference type="ARBA" id="ARBA00023295"/>
    </source>
</evidence>
<feature type="chain" id="PRO_5039154146" evidence="7">
    <location>
        <begin position="21"/>
        <end position="521"/>
    </location>
</feature>
<gene>
    <name evidence="9" type="ORF">H9977_05925</name>
</gene>
<dbReference type="PANTHER" id="PTHR42812:SF12">
    <property type="entry name" value="BETA-XYLOSIDASE-RELATED"/>
    <property type="match status" value="1"/>
</dbReference>
<dbReference type="InterPro" id="IPR023296">
    <property type="entry name" value="Glyco_hydro_beta-prop_sf"/>
</dbReference>
<evidence type="ECO:0000313" key="9">
    <source>
        <dbReference type="EMBL" id="HIX74553.1"/>
    </source>
</evidence>
<keyword evidence="3 6" id="KW-0326">Glycosidase</keyword>
<sequence>MRNILSSVVALFLLVSGAMAQGYQNPVIPGFHPDPSVCRVGDDYYLVNSSFQYFPGVPLFHSKDLVNWEQIGNCLSRESQVDLSGVNSGGGIYAPTIRYHEGTYYMITTNVSHRGNFLVYTTDPRGEWSEPVWLEQGGIDPSLYFEDGKCYMVSNPGNCINLCEIDPKSGKQLTPSKRIWEGTGGRYPEGPHLYKKDGWYYLLISEGGTEIAHSVTIARSRYIDGPYLGNPANPILTHANVVGQSNPIQATGHADLVEAADGSWWLVCLAYRVMPGSHHTLGRETYLAPVRWDKEAWPVVNGNGTIALKMDAPTLPLSPVEKRPSVITFEAGKLSPEWIYLQNPVQENYSFTKTGQLRLKATSVDLSAGKSPSFVALRQEHFNMRAATAVALRDASVADEAGISVFMDFHSHYDLFVRQEEKGGQSVVLRYKLGEMTHIEKVQPLRTAENVELEVRSDMDFYYFGYTEEGQFHELGKMNTRYLSSETAGGFTGVVLGLYAVSGSSRSKAVADFGYFKYEGN</sequence>
<dbReference type="Pfam" id="PF04616">
    <property type="entry name" value="Glyco_hydro_43"/>
    <property type="match status" value="1"/>
</dbReference>
<evidence type="ECO:0000259" key="8">
    <source>
        <dbReference type="Pfam" id="PF17851"/>
    </source>
</evidence>